<dbReference type="PANTHER" id="PTHR34295">
    <property type="entry name" value="BIOTIN TRANSPORTER BIOY"/>
    <property type="match status" value="1"/>
</dbReference>
<dbReference type="Proteomes" id="UP001595973">
    <property type="component" value="Unassembled WGS sequence"/>
</dbReference>
<name>A0ABV9KHB8_9RHOB</name>
<evidence type="ECO:0000313" key="5">
    <source>
        <dbReference type="Proteomes" id="UP001595973"/>
    </source>
</evidence>
<feature type="transmembrane region" description="Helical" evidence="3">
    <location>
        <begin position="122"/>
        <end position="144"/>
    </location>
</feature>
<feature type="transmembrane region" description="Helical" evidence="3">
    <location>
        <begin position="89"/>
        <end position="110"/>
    </location>
</feature>
<dbReference type="RefSeq" id="WP_380717666.1">
    <property type="nucleotide sequence ID" value="NZ_JBHSGI010000009.1"/>
</dbReference>
<keyword evidence="3" id="KW-1133">Transmembrane helix</keyword>
<comment type="subcellular location">
    <subcellularLocation>
        <location evidence="2">Cell membrane</location>
        <topology evidence="2">Multi-pass membrane protein</topology>
    </subcellularLocation>
</comment>
<gene>
    <name evidence="4" type="ORF">ACFO5X_11865</name>
</gene>
<dbReference type="PANTHER" id="PTHR34295:SF1">
    <property type="entry name" value="BIOTIN TRANSPORTER BIOY"/>
    <property type="match status" value="1"/>
</dbReference>
<dbReference type="Gene3D" id="1.10.1760.20">
    <property type="match status" value="1"/>
</dbReference>
<feature type="transmembrane region" description="Helical" evidence="3">
    <location>
        <begin position="150"/>
        <end position="177"/>
    </location>
</feature>
<keyword evidence="5" id="KW-1185">Reference proteome</keyword>
<comment type="caution">
    <text evidence="4">The sequence shown here is derived from an EMBL/GenBank/DDBJ whole genome shotgun (WGS) entry which is preliminary data.</text>
</comment>
<dbReference type="PIRSF" id="PIRSF016661">
    <property type="entry name" value="BioY"/>
    <property type="match status" value="1"/>
</dbReference>
<organism evidence="4 5">
    <name type="scientific">Seohaeicola nanhaiensis</name>
    <dbReference type="NCBI Taxonomy" id="1387282"/>
    <lineage>
        <taxon>Bacteria</taxon>
        <taxon>Pseudomonadati</taxon>
        <taxon>Pseudomonadota</taxon>
        <taxon>Alphaproteobacteria</taxon>
        <taxon>Rhodobacterales</taxon>
        <taxon>Roseobacteraceae</taxon>
        <taxon>Seohaeicola</taxon>
    </lineage>
</organism>
<reference evidence="5" key="1">
    <citation type="journal article" date="2019" name="Int. J. Syst. Evol. Microbiol.">
        <title>The Global Catalogue of Microorganisms (GCM) 10K type strain sequencing project: providing services to taxonomists for standard genome sequencing and annotation.</title>
        <authorList>
            <consortium name="The Broad Institute Genomics Platform"/>
            <consortium name="The Broad Institute Genome Sequencing Center for Infectious Disease"/>
            <person name="Wu L."/>
            <person name="Ma J."/>
        </authorList>
    </citation>
    <scope>NUCLEOTIDE SEQUENCE [LARGE SCALE GENOMIC DNA]</scope>
    <source>
        <strain evidence="5">CGMCC 4.7283</strain>
    </source>
</reference>
<evidence type="ECO:0000256" key="2">
    <source>
        <dbReference type="PIRNR" id="PIRNR016661"/>
    </source>
</evidence>
<keyword evidence="3" id="KW-0812">Transmembrane</keyword>
<protein>
    <recommendedName>
        <fullName evidence="2">Biotin transporter</fullName>
    </recommendedName>
</protein>
<sequence length="185" mass="18853">MTHSVSASRSRNPATSVALVVGASLLMTLAAHVSVPFYPVPMTLQGSVAVLAGLLLGPRLALAAMALYLAQGAMGLPVFAGTPARGLGLAYMAGPTGGFLLGFALTAWLAGTLARFGWARSLLGSFIVSLIAIAAMYVPGLLWLGQFTGYGAALLTAGLLPFLIGDAVKAALAALLARGWNSLRR</sequence>
<keyword evidence="2 3" id="KW-0472">Membrane</keyword>
<evidence type="ECO:0000256" key="3">
    <source>
        <dbReference type="SAM" id="Phobius"/>
    </source>
</evidence>
<evidence type="ECO:0000256" key="1">
    <source>
        <dbReference type="ARBA" id="ARBA00010692"/>
    </source>
</evidence>
<proteinExistence type="inferred from homology"/>
<evidence type="ECO:0000313" key="4">
    <source>
        <dbReference type="EMBL" id="MFC4669254.1"/>
    </source>
</evidence>
<dbReference type="Pfam" id="PF02632">
    <property type="entry name" value="BioY"/>
    <property type="match status" value="1"/>
</dbReference>
<keyword evidence="2" id="KW-1003">Cell membrane</keyword>
<feature type="transmembrane region" description="Helical" evidence="3">
    <location>
        <begin position="47"/>
        <end position="69"/>
    </location>
</feature>
<dbReference type="EMBL" id="JBHSGI010000009">
    <property type="protein sequence ID" value="MFC4669254.1"/>
    <property type="molecule type" value="Genomic_DNA"/>
</dbReference>
<feature type="transmembrane region" description="Helical" evidence="3">
    <location>
        <begin position="14"/>
        <end position="35"/>
    </location>
</feature>
<keyword evidence="2" id="KW-0813">Transport</keyword>
<accession>A0ABV9KHB8</accession>
<comment type="similarity">
    <text evidence="1 2">Belongs to the BioY family.</text>
</comment>
<dbReference type="InterPro" id="IPR003784">
    <property type="entry name" value="BioY"/>
</dbReference>